<organism evidence="2 3">
    <name type="scientific">Kitasatospora indigofera</name>
    <dbReference type="NCBI Taxonomy" id="67307"/>
    <lineage>
        <taxon>Bacteria</taxon>
        <taxon>Bacillati</taxon>
        <taxon>Actinomycetota</taxon>
        <taxon>Actinomycetes</taxon>
        <taxon>Kitasatosporales</taxon>
        <taxon>Streptomycetaceae</taxon>
        <taxon>Kitasatospora</taxon>
    </lineage>
</organism>
<feature type="transmembrane region" description="Helical" evidence="1">
    <location>
        <begin position="49"/>
        <end position="73"/>
    </location>
</feature>
<reference evidence="2" key="1">
    <citation type="journal article" date="2014" name="Int. J. Syst. Evol. Microbiol.">
        <title>Complete genome sequence of Corynebacterium casei LMG S-19264T (=DSM 44701T), isolated from a smear-ripened cheese.</title>
        <authorList>
            <consortium name="US DOE Joint Genome Institute (JGI-PGF)"/>
            <person name="Walter F."/>
            <person name="Albersmeier A."/>
            <person name="Kalinowski J."/>
            <person name="Ruckert C."/>
        </authorList>
    </citation>
    <scope>NUCLEOTIDE SEQUENCE</scope>
    <source>
        <strain evidence="2">JCM 4646</strain>
    </source>
</reference>
<feature type="transmembrane region" description="Helical" evidence="1">
    <location>
        <begin position="7"/>
        <end position="29"/>
    </location>
</feature>
<dbReference type="AlphaFoldDB" id="A0A919KU64"/>
<gene>
    <name evidence="2" type="ORF">GCM10018781_35710</name>
</gene>
<proteinExistence type="predicted"/>
<feature type="transmembrane region" description="Helical" evidence="1">
    <location>
        <begin position="166"/>
        <end position="191"/>
    </location>
</feature>
<evidence type="ECO:0000256" key="1">
    <source>
        <dbReference type="SAM" id="Phobius"/>
    </source>
</evidence>
<sequence>MRPTRRTATVAGVLFLVTEITAIGGLALYGPVLKGADYVTGPGADGRVFLGALSELLLAAAVVGTGVTLYPVLRRQQEGAALGYVCARLLEAAVIVVGIVSVLSVVTLRQDFASGAAGSDAASVRTVARALVALHDRTFLVGPNFVLGANTLVLAWLLYRSRLVPRFVAVLGLVGGPLICASATAVLFGVYEQVSPAGSLAALPVFAWEVTLAVRLIARGFDPVAPVDLAATATATAGRPVPVAVRTAP</sequence>
<feature type="transmembrane region" description="Helical" evidence="1">
    <location>
        <begin position="139"/>
        <end position="159"/>
    </location>
</feature>
<evidence type="ECO:0000313" key="2">
    <source>
        <dbReference type="EMBL" id="GHH72643.1"/>
    </source>
</evidence>
<evidence type="ECO:0000313" key="3">
    <source>
        <dbReference type="Proteomes" id="UP000617734"/>
    </source>
</evidence>
<dbReference type="Pfam" id="PF14329">
    <property type="entry name" value="DUF4386"/>
    <property type="match status" value="1"/>
</dbReference>
<keyword evidence="3" id="KW-1185">Reference proteome</keyword>
<dbReference type="EMBL" id="BNBO01000018">
    <property type="protein sequence ID" value="GHH72643.1"/>
    <property type="molecule type" value="Genomic_DNA"/>
</dbReference>
<accession>A0A919KU64</accession>
<dbReference type="Proteomes" id="UP000617734">
    <property type="component" value="Unassembled WGS sequence"/>
</dbReference>
<name>A0A919KU64_9ACTN</name>
<comment type="caution">
    <text evidence="2">The sequence shown here is derived from an EMBL/GenBank/DDBJ whole genome shotgun (WGS) entry which is preliminary data.</text>
</comment>
<keyword evidence="1" id="KW-0812">Transmembrane</keyword>
<feature type="transmembrane region" description="Helical" evidence="1">
    <location>
        <begin position="85"/>
        <end position="106"/>
    </location>
</feature>
<dbReference type="RefSeq" id="WP_190211840.1">
    <property type="nucleotide sequence ID" value="NZ_BNBO01000018.1"/>
</dbReference>
<protein>
    <recommendedName>
        <fullName evidence="4">DUF4386 domain-containing protein</fullName>
    </recommendedName>
</protein>
<keyword evidence="1" id="KW-1133">Transmembrane helix</keyword>
<dbReference type="GeneID" id="95353987"/>
<reference evidence="2" key="2">
    <citation type="submission" date="2020-09" db="EMBL/GenBank/DDBJ databases">
        <authorList>
            <person name="Sun Q."/>
            <person name="Ohkuma M."/>
        </authorList>
    </citation>
    <scope>NUCLEOTIDE SEQUENCE</scope>
    <source>
        <strain evidence="2">JCM 4646</strain>
    </source>
</reference>
<dbReference type="InterPro" id="IPR025495">
    <property type="entry name" value="DUF4386"/>
</dbReference>
<evidence type="ECO:0008006" key="4">
    <source>
        <dbReference type="Google" id="ProtNLM"/>
    </source>
</evidence>
<keyword evidence="1" id="KW-0472">Membrane</keyword>